<dbReference type="GO" id="GO:0006974">
    <property type="term" value="P:DNA damage response"/>
    <property type="evidence" value="ECO:0007669"/>
    <property type="project" value="InterPro"/>
</dbReference>
<evidence type="ECO:0000259" key="1">
    <source>
        <dbReference type="Pfam" id="PF13532"/>
    </source>
</evidence>
<organism evidence="2">
    <name type="scientific">Albugo laibachii Nc14</name>
    <dbReference type="NCBI Taxonomy" id="890382"/>
    <lineage>
        <taxon>Eukaryota</taxon>
        <taxon>Sar</taxon>
        <taxon>Stramenopiles</taxon>
        <taxon>Oomycota</taxon>
        <taxon>Peronosporomycetes</taxon>
        <taxon>Albuginales</taxon>
        <taxon>Albuginaceae</taxon>
        <taxon>Albugo</taxon>
    </lineage>
</organism>
<protein>
    <submittedName>
        <fullName evidence="2">Uncharacterized protein AlNc14C2G356</fullName>
    </submittedName>
</protein>
<dbReference type="PANTHER" id="PTHR21052:SF0">
    <property type="entry name" value="ALPHA-KETOGLUTARATE-DEPENDENT DIOXYGENASE ALKB HOMOLOG 7, MITOCHONDRIAL"/>
    <property type="match status" value="1"/>
</dbReference>
<dbReference type="SUPFAM" id="SSF51197">
    <property type="entry name" value="Clavaminate synthase-like"/>
    <property type="match status" value="1"/>
</dbReference>
<sequence length="239" mass="27877">MFSSAYLFSLAAKRSIIQRGYVSVPMPMGTLPLRPDDWGNHSWVNHALIDASSCNDTQLEHDDLKLMEEVITQEEEDLLVEECGKYLKRRRMEGNHWDQVIVDFKEMERSKWSKDSSRIFDKIRSLPILPKMLQYFPALHVIELAETGYIKPHIDSIKFSGRLVAGLSLLSPSIMRFQQEDVTSNVIDALLPRRSFYVMTGRIRYNYTHQILPGDQEFKGRNIHRTSRISIMIRDYLQL</sequence>
<dbReference type="AlphaFoldDB" id="F0VZL8"/>
<dbReference type="Gene3D" id="2.60.120.590">
    <property type="entry name" value="Alpha-ketoglutarate-dependent dioxygenase AlkB-like"/>
    <property type="match status" value="1"/>
</dbReference>
<dbReference type="GO" id="GO:0005759">
    <property type="term" value="C:mitochondrial matrix"/>
    <property type="evidence" value="ECO:0007669"/>
    <property type="project" value="TreeGrafter"/>
</dbReference>
<dbReference type="InterPro" id="IPR032870">
    <property type="entry name" value="ALKBH7-like"/>
</dbReference>
<dbReference type="Pfam" id="PF13532">
    <property type="entry name" value="2OG-FeII_Oxy_2"/>
    <property type="match status" value="1"/>
</dbReference>
<reference evidence="2" key="2">
    <citation type="submission" date="2011-02" db="EMBL/GenBank/DDBJ databases">
        <authorList>
            <person name="MacLean D."/>
        </authorList>
    </citation>
    <scope>NUCLEOTIDE SEQUENCE</scope>
</reference>
<gene>
    <name evidence="2" type="primary">AlNc14C2G356</name>
    <name evidence="2" type="ORF">ALNC14_003910</name>
</gene>
<dbReference type="InterPro" id="IPR027450">
    <property type="entry name" value="AlkB-like"/>
</dbReference>
<reference evidence="2" key="1">
    <citation type="journal article" date="2011" name="PLoS Biol.">
        <title>Gene gain and loss during evolution of obligate parasitism in the white rust pathogen of Arabidopsis thaliana.</title>
        <authorList>
            <person name="Kemen E."/>
            <person name="Gardiner A."/>
            <person name="Schultz-Larsen T."/>
            <person name="Kemen A.C."/>
            <person name="Balmuth A.L."/>
            <person name="Robert-Seilaniantz A."/>
            <person name="Bailey K."/>
            <person name="Holub E."/>
            <person name="Studholme D.J."/>
            <person name="Maclean D."/>
            <person name="Jones J.D."/>
        </authorList>
    </citation>
    <scope>NUCLEOTIDE SEQUENCE</scope>
</reference>
<name>F0VZL8_9STRA</name>
<dbReference type="GO" id="GO:0006631">
    <property type="term" value="P:fatty acid metabolic process"/>
    <property type="evidence" value="ECO:0007669"/>
    <property type="project" value="TreeGrafter"/>
</dbReference>
<dbReference type="HOGENOM" id="CLU_092162_2_0_1"/>
<dbReference type="PANTHER" id="PTHR21052">
    <property type="entry name" value="SPERMATOGENESIS ASSOCIATED 11-RELATED"/>
    <property type="match status" value="1"/>
</dbReference>
<dbReference type="InterPro" id="IPR037151">
    <property type="entry name" value="AlkB-like_sf"/>
</dbReference>
<dbReference type="EMBL" id="FR824047">
    <property type="protein sequence ID" value="CCA14248.1"/>
    <property type="molecule type" value="Genomic_DNA"/>
</dbReference>
<feature type="domain" description="Alpha-ketoglutarate-dependent dioxygenase AlkB-like" evidence="1">
    <location>
        <begin position="149"/>
        <end position="234"/>
    </location>
</feature>
<accession>F0VZL8</accession>
<proteinExistence type="predicted"/>
<evidence type="ECO:0000313" key="2">
    <source>
        <dbReference type="EMBL" id="CCA14248.1"/>
    </source>
</evidence>